<evidence type="ECO:0000259" key="10">
    <source>
        <dbReference type="PROSITE" id="PS00745"/>
    </source>
</evidence>
<dbReference type="FunFam" id="3.30.70.1660:FF:000002">
    <property type="entry name" value="Peptide chain release factor 1"/>
    <property type="match status" value="1"/>
</dbReference>
<dbReference type="Pfam" id="PF00472">
    <property type="entry name" value="RF-1"/>
    <property type="match status" value="1"/>
</dbReference>
<feature type="coiled-coil region" evidence="9">
    <location>
        <begin position="253"/>
        <end position="295"/>
    </location>
</feature>
<reference evidence="11 12" key="1">
    <citation type="journal article" date="2019" name="Nat. Microbiol.">
        <title>Mediterranean grassland soil C-N compound turnover is dependent on rainfall and depth, and is mediated by genomically divergent microorganisms.</title>
        <authorList>
            <person name="Diamond S."/>
            <person name="Andeer P.F."/>
            <person name="Li Z."/>
            <person name="Crits-Christoph A."/>
            <person name="Burstein D."/>
            <person name="Anantharaman K."/>
            <person name="Lane K.R."/>
            <person name="Thomas B.C."/>
            <person name="Pan C."/>
            <person name="Northen T.R."/>
            <person name="Banfield J.F."/>
        </authorList>
    </citation>
    <scope>NUCLEOTIDE SEQUENCE [LARGE SCALE GENOMIC DNA]</scope>
    <source>
        <strain evidence="11">WS_6</strain>
    </source>
</reference>
<dbReference type="AlphaFoldDB" id="A0A538T3Z9"/>
<evidence type="ECO:0000256" key="4">
    <source>
        <dbReference type="ARBA" id="ARBA00022481"/>
    </source>
</evidence>
<feature type="modified residue" description="N5-methylglutamine" evidence="7">
    <location>
        <position position="234"/>
    </location>
</feature>
<comment type="subcellular location">
    <subcellularLocation>
        <location evidence="2 7">Cytoplasm</location>
    </subcellularLocation>
</comment>
<dbReference type="SMART" id="SM00937">
    <property type="entry name" value="PCRF"/>
    <property type="match status" value="1"/>
</dbReference>
<dbReference type="GO" id="GO:0016149">
    <property type="term" value="F:translation release factor activity, codon specific"/>
    <property type="evidence" value="ECO:0007669"/>
    <property type="project" value="UniProtKB-UniRule"/>
</dbReference>
<comment type="caution">
    <text evidence="11">The sequence shown here is derived from an EMBL/GenBank/DDBJ whole genome shotgun (WGS) entry which is preliminary data.</text>
</comment>
<dbReference type="EMBL" id="VBOW01000036">
    <property type="protein sequence ID" value="TMQ58347.1"/>
    <property type="molecule type" value="Genomic_DNA"/>
</dbReference>
<evidence type="ECO:0000256" key="2">
    <source>
        <dbReference type="ARBA" id="ARBA00004496"/>
    </source>
</evidence>
<evidence type="ECO:0000256" key="5">
    <source>
        <dbReference type="ARBA" id="ARBA00022490"/>
    </source>
</evidence>
<dbReference type="PANTHER" id="PTHR43804">
    <property type="entry name" value="LD18447P"/>
    <property type="match status" value="1"/>
</dbReference>
<evidence type="ECO:0000256" key="7">
    <source>
        <dbReference type="HAMAP-Rule" id="MF_00093"/>
    </source>
</evidence>
<proteinExistence type="inferred from homology"/>
<dbReference type="InterPro" id="IPR000352">
    <property type="entry name" value="Pep_chain_release_fac_I"/>
</dbReference>
<comment type="similarity">
    <text evidence="3 7">Belongs to the prokaryotic/mitochondrial release factor family.</text>
</comment>
<dbReference type="FunFam" id="3.30.160.20:FF:000004">
    <property type="entry name" value="Peptide chain release factor 1"/>
    <property type="match status" value="1"/>
</dbReference>
<evidence type="ECO:0000256" key="6">
    <source>
        <dbReference type="ARBA" id="ARBA00022917"/>
    </source>
</evidence>
<evidence type="ECO:0000313" key="12">
    <source>
        <dbReference type="Proteomes" id="UP000316852"/>
    </source>
</evidence>
<evidence type="ECO:0000256" key="8">
    <source>
        <dbReference type="NCBIfam" id="TIGR00019"/>
    </source>
</evidence>
<evidence type="ECO:0000256" key="3">
    <source>
        <dbReference type="ARBA" id="ARBA00010835"/>
    </source>
</evidence>
<keyword evidence="6 7" id="KW-0648">Protein biosynthesis</keyword>
<dbReference type="InterPro" id="IPR050057">
    <property type="entry name" value="Prokaryotic/Mito_RF"/>
</dbReference>
<keyword evidence="5 7" id="KW-0963">Cytoplasm</keyword>
<feature type="domain" description="Prokaryotic-type class I peptide chain release factors" evidence="10">
    <location>
        <begin position="227"/>
        <end position="243"/>
    </location>
</feature>
<comment type="PTM">
    <text evidence="7">Methylated by PrmC. Methylation increases the termination efficiency of RF1.</text>
</comment>
<dbReference type="InterPro" id="IPR045853">
    <property type="entry name" value="Pep_chain_release_fac_I_sf"/>
</dbReference>
<accession>A0A538T3Z9</accession>
<dbReference type="Gene3D" id="3.30.70.1660">
    <property type="match status" value="2"/>
</dbReference>
<dbReference type="PROSITE" id="PS00745">
    <property type="entry name" value="RF_PROK_I"/>
    <property type="match status" value="1"/>
</dbReference>
<dbReference type="NCBIfam" id="NF001859">
    <property type="entry name" value="PRK00591.1"/>
    <property type="match status" value="1"/>
</dbReference>
<evidence type="ECO:0000313" key="11">
    <source>
        <dbReference type="EMBL" id="TMQ58347.1"/>
    </source>
</evidence>
<dbReference type="PANTHER" id="PTHR43804:SF7">
    <property type="entry name" value="LD18447P"/>
    <property type="match status" value="1"/>
</dbReference>
<sequence length="363" mass="40109">MREALERAKARFEELTQKLADPDLHHNPAELRRISKERSSLEDLVNAARRYDQVLHRVAEDTALLRTEKDPELIGMAKAELGELEAERAKLEAELPKLLLPPNPLDQKNVIVEIRAGTGGDEAALFAAEMLRMYVKYAERHGWRAEILSLSGSGGGGGAKEAIVSIEGEGAYSRLKYESGVHRVQRVPETEASGRIHTSAVTVAVLPEAEEIDVEIKPSDLQIDVFRSSGPGGQSVNTADSAVRIRHIPTGIVVQCQDERSQLKNKAKALKVLRARLLDMELQEQERKLAQTRKSMVSSGDRSAKIRTYNFPQGRVTEHRIGLTLYRLPDVLQGDLDEVVDGLFHAEQAERLAASGEAAPNRA</sequence>
<dbReference type="GO" id="GO:0005829">
    <property type="term" value="C:cytosol"/>
    <property type="evidence" value="ECO:0007669"/>
    <property type="project" value="UniProtKB-ARBA"/>
</dbReference>
<keyword evidence="9" id="KW-0175">Coiled coil</keyword>
<evidence type="ECO:0000256" key="1">
    <source>
        <dbReference type="ARBA" id="ARBA00002986"/>
    </source>
</evidence>
<dbReference type="HAMAP" id="MF_00093">
    <property type="entry name" value="Rel_fac_1"/>
    <property type="match status" value="1"/>
</dbReference>
<keyword evidence="4 7" id="KW-0488">Methylation</keyword>
<organism evidence="11 12">
    <name type="scientific">Eiseniibacteriota bacterium</name>
    <dbReference type="NCBI Taxonomy" id="2212470"/>
    <lineage>
        <taxon>Bacteria</taxon>
        <taxon>Candidatus Eiseniibacteriota</taxon>
    </lineage>
</organism>
<dbReference type="Gene3D" id="3.30.160.20">
    <property type="match status" value="1"/>
</dbReference>
<protein>
    <recommendedName>
        <fullName evidence="7 8">Peptide chain release factor 1</fullName>
        <shortName evidence="7">RF-1</shortName>
    </recommendedName>
</protein>
<dbReference type="SUPFAM" id="SSF75620">
    <property type="entry name" value="Release factor"/>
    <property type="match status" value="1"/>
</dbReference>
<dbReference type="Gene3D" id="6.10.140.1950">
    <property type="match status" value="1"/>
</dbReference>
<comment type="function">
    <text evidence="1 7">Peptide chain release factor 1 directs the termination of translation in response to the peptide chain termination codons UAG and UAA.</text>
</comment>
<dbReference type="NCBIfam" id="TIGR00019">
    <property type="entry name" value="prfA"/>
    <property type="match status" value="1"/>
</dbReference>
<dbReference type="InterPro" id="IPR004373">
    <property type="entry name" value="RF-1"/>
</dbReference>
<dbReference type="FunFam" id="3.30.70.1660:FF:000004">
    <property type="entry name" value="Peptide chain release factor 1"/>
    <property type="match status" value="1"/>
</dbReference>
<name>A0A538T3Z9_UNCEI</name>
<gene>
    <name evidence="7 11" type="primary">prfA</name>
    <name evidence="11" type="ORF">E6K76_08185</name>
</gene>
<evidence type="ECO:0000256" key="9">
    <source>
        <dbReference type="SAM" id="Coils"/>
    </source>
</evidence>
<dbReference type="Proteomes" id="UP000316852">
    <property type="component" value="Unassembled WGS sequence"/>
</dbReference>
<dbReference type="Pfam" id="PF03462">
    <property type="entry name" value="PCRF"/>
    <property type="match status" value="1"/>
</dbReference>
<dbReference type="InterPro" id="IPR005139">
    <property type="entry name" value="PCRF"/>
</dbReference>